<evidence type="ECO:0000256" key="2">
    <source>
        <dbReference type="ARBA" id="ARBA00023150"/>
    </source>
</evidence>
<organism evidence="4 5">
    <name type="scientific">Arthrobacter russicus</name>
    <dbReference type="NCBI Taxonomy" id="172040"/>
    <lineage>
        <taxon>Bacteria</taxon>
        <taxon>Bacillati</taxon>
        <taxon>Actinomycetota</taxon>
        <taxon>Actinomycetes</taxon>
        <taxon>Micrococcales</taxon>
        <taxon>Micrococcaceae</taxon>
        <taxon>Arthrobacter</taxon>
    </lineage>
</organism>
<dbReference type="NCBIfam" id="TIGR00177">
    <property type="entry name" value="molyb_syn"/>
    <property type="match status" value="1"/>
</dbReference>
<dbReference type="RefSeq" id="WP_309800042.1">
    <property type="nucleotide sequence ID" value="NZ_BAAAHY010000004.1"/>
</dbReference>
<keyword evidence="5" id="KW-1185">Reference proteome</keyword>
<dbReference type="PROSITE" id="PS01078">
    <property type="entry name" value="MOCF_BIOSYNTHESIS_1"/>
    <property type="match status" value="1"/>
</dbReference>
<dbReference type="Proteomes" id="UP001185069">
    <property type="component" value="Unassembled WGS sequence"/>
</dbReference>
<proteinExistence type="predicted"/>
<dbReference type="InterPro" id="IPR008284">
    <property type="entry name" value="MoCF_biosynth_CS"/>
</dbReference>
<accession>A0ABU1JEH9</accession>
<dbReference type="Gene3D" id="3.40.980.10">
    <property type="entry name" value="MoaB/Mog-like domain"/>
    <property type="match status" value="1"/>
</dbReference>
<dbReference type="SUPFAM" id="SSF53218">
    <property type="entry name" value="Molybdenum cofactor biosynthesis proteins"/>
    <property type="match status" value="1"/>
</dbReference>
<evidence type="ECO:0000259" key="3">
    <source>
        <dbReference type="SMART" id="SM00852"/>
    </source>
</evidence>
<comment type="caution">
    <text evidence="4">The sequence shown here is derived from an EMBL/GenBank/DDBJ whole genome shotgun (WGS) entry which is preliminary data.</text>
</comment>
<evidence type="ECO:0000313" key="4">
    <source>
        <dbReference type="EMBL" id="MDR6270763.1"/>
    </source>
</evidence>
<name>A0ABU1JEH9_9MICC</name>
<dbReference type="InterPro" id="IPR001453">
    <property type="entry name" value="MoaB/Mog_dom"/>
</dbReference>
<dbReference type="InterPro" id="IPR051920">
    <property type="entry name" value="MPT_Adenylyltrnsfr/MoaC-Rel"/>
</dbReference>
<comment type="pathway">
    <text evidence="1">Cofactor biosynthesis; molybdopterin biosynthesis.</text>
</comment>
<gene>
    <name evidence="4" type="ORF">JOE69_003001</name>
</gene>
<feature type="domain" description="MoaB/Mog" evidence="3">
    <location>
        <begin position="9"/>
        <end position="151"/>
    </location>
</feature>
<dbReference type="SMART" id="SM00852">
    <property type="entry name" value="MoCF_biosynth"/>
    <property type="match status" value="1"/>
</dbReference>
<keyword evidence="2" id="KW-0501">Molybdenum cofactor biosynthesis</keyword>
<protein>
    <submittedName>
        <fullName evidence="4">Molybdenum cofactor synthesis domain-containing protein</fullName>
    </submittedName>
</protein>
<dbReference type="InterPro" id="IPR036425">
    <property type="entry name" value="MoaB/Mog-like_dom_sf"/>
</dbReference>
<sequence length="161" mass="16601">MTAESRRAGIVVASTRAARGERADASAPLLQNWLADRGFTVLPPAIAADGEPTRAAMLQLLGQGVDLLLTTGGTGLTPDDRTPEMTKPLLQLEIPGLMEAIRAAGLRNTPMAALSRGYAGIAQGALLLNLPGSAGGIQDGLTVLDPILDHLLAQLGGSHEH</sequence>
<reference evidence="4 5" key="1">
    <citation type="submission" date="2023-07" db="EMBL/GenBank/DDBJ databases">
        <title>Sequencing the genomes of 1000 actinobacteria strains.</title>
        <authorList>
            <person name="Klenk H.-P."/>
        </authorList>
    </citation>
    <scope>NUCLEOTIDE SEQUENCE [LARGE SCALE GENOMIC DNA]</scope>
    <source>
        <strain evidence="4 5">DSM 14555</strain>
    </source>
</reference>
<dbReference type="CDD" id="cd00886">
    <property type="entry name" value="MogA_MoaB"/>
    <property type="match status" value="1"/>
</dbReference>
<dbReference type="PANTHER" id="PTHR43764">
    <property type="entry name" value="MOLYBDENUM COFACTOR BIOSYNTHESIS"/>
    <property type="match status" value="1"/>
</dbReference>
<dbReference type="EMBL" id="JAVDQF010000001">
    <property type="protein sequence ID" value="MDR6270763.1"/>
    <property type="molecule type" value="Genomic_DNA"/>
</dbReference>
<evidence type="ECO:0000313" key="5">
    <source>
        <dbReference type="Proteomes" id="UP001185069"/>
    </source>
</evidence>
<dbReference type="PANTHER" id="PTHR43764:SF1">
    <property type="entry name" value="MOLYBDOPTERIN MOLYBDOTRANSFERASE"/>
    <property type="match status" value="1"/>
</dbReference>
<evidence type="ECO:0000256" key="1">
    <source>
        <dbReference type="ARBA" id="ARBA00005046"/>
    </source>
</evidence>
<dbReference type="Pfam" id="PF00994">
    <property type="entry name" value="MoCF_biosynth"/>
    <property type="match status" value="1"/>
</dbReference>